<dbReference type="PANTHER" id="PTHR31313:SF81">
    <property type="entry name" value="TY1 ENHANCER ACTIVATOR"/>
    <property type="match status" value="1"/>
</dbReference>
<dbReference type="GO" id="GO:0008270">
    <property type="term" value="F:zinc ion binding"/>
    <property type="evidence" value="ECO:0007669"/>
    <property type="project" value="InterPro"/>
</dbReference>
<dbReference type="AlphaFoldDB" id="A0A318YRC2"/>
<gene>
    <name evidence="8" type="ORF">BO87DRAFT_458962</name>
</gene>
<dbReference type="Gene3D" id="1.25.40.10">
    <property type="entry name" value="Tetratricopeptide repeat domain"/>
    <property type="match status" value="1"/>
</dbReference>
<dbReference type="Proteomes" id="UP000247647">
    <property type="component" value="Unassembled WGS sequence"/>
</dbReference>
<sequence length="759" mass="85063">MDHTSTLDTLHVLEGLLSDRDEDRILHEQQLALAREEKLGRDHILTRRAMRRAGVLAFQADRNEEAASLLERSMNDDPEIHRRSDAYDIYALAWCYMNLRKVPQAGVLLLKALRQLPGIADPGVKAYAEVRLLIRLAKVYERQRAYEATVSTRRVDLNYVRTLEDQIAALKEQLARGQPQPQITVKETVLTAVDHRDERAGGVDDAVAIIPPSMSTAIEDVSALIWRMSIDNNGDASFIGPSSNFCFPVVHWDDADLGHESRTTRVTAAPAISVIPGPSSVQQQQQQQQPLMSDQVDWHLIDLFARFINHIQQFVDPETLHILRGDNLSPGLRLIKTAVLAAGALFADDARSKALGGEAAAVVDATALQLCRQSPDISTTQALSIMSWWELSLEQHNMAWMYNSMCASLVLHLGLPASITPDIGAGSPELGHFPQDTRRLRALWSSVFLDRIATSLLGRNCLLPWKRIKAPSFLSAVGPSPSLDELAFDHQCRLWFIHDQYMDNIYSFNFSELSSADRSLVLLDARDKLHSFSQNIHPSLQVTTTKHLPSSAIYLHISYHTSYILVHRPYLADAAQSNPSIHRLAFRSVSTAARAIVRLLRIHAKIHCSFTEIPPFIVHSVLTAAVTHLCNTTNTTHSTLRSQATAHFRVCFRALLAMQERWVKAKRAVRLLQGLARRWRVMGALPLQHGFEMGRGDDEQDEIDDEMELEGVDADADADADGDEPRMSDIIFPEAFFNFDTADAQQWEFLTESAPFNQL</sequence>
<feature type="domain" description="Xylanolytic transcriptional activator regulatory" evidence="7">
    <location>
        <begin position="333"/>
        <end position="471"/>
    </location>
</feature>
<keyword evidence="1" id="KW-0479">Metal-binding</keyword>
<evidence type="ECO:0000256" key="4">
    <source>
        <dbReference type="ARBA" id="ARBA00023125"/>
    </source>
</evidence>
<evidence type="ECO:0000259" key="7">
    <source>
        <dbReference type="Pfam" id="PF04082"/>
    </source>
</evidence>
<dbReference type="Pfam" id="PF04082">
    <property type="entry name" value="Fungal_trans"/>
    <property type="match status" value="1"/>
</dbReference>
<dbReference type="RefSeq" id="XP_025480088.1">
    <property type="nucleotide sequence ID" value="XM_025628909.1"/>
</dbReference>
<dbReference type="InterPro" id="IPR011990">
    <property type="entry name" value="TPR-like_helical_dom_sf"/>
</dbReference>
<keyword evidence="6" id="KW-0539">Nucleus</keyword>
<name>A0A318YRC2_ASPNB</name>
<protein>
    <recommendedName>
        <fullName evidence="7">Xylanolytic transcriptional activator regulatory domain-containing protein</fullName>
    </recommendedName>
</protein>
<keyword evidence="2" id="KW-0862">Zinc</keyword>
<evidence type="ECO:0000256" key="1">
    <source>
        <dbReference type="ARBA" id="ARBA00022723"/>
    </source>
</evidence>
<evidence type="ECO:0000313" key="9">
    <source>
        <dbReference type="Proteomes" id="UP000247647"/>
    </source>
</evidence>
<organism evidence="8 9">
    <name type="scientific">Aspergillus neoniger (strain CBS 115656)</name>
    <dbReference type="NCBI Taxonomy" id="1448310"/>
    <lineage>
        <taxon>Eukaryota</taxon>
        <taxon>Fungi</taxon>
        <taxon>Dikarya</taxon>
        <taxon>Ascomycota</taxon>
        <taxon>Pezizomycotina</taxon>
        <taxon>Eurotiomycetes</taxon>
        <taxon>Eurotiomycetidae</taxon>
        <taxon>Eurotiales</taxon>
        <taxon>Aspergillaceae</taxon>
        <taxon>Aspergillus</taxon>
        <taxon>Aspergillus subgen. Circumdati</taxon>
    </lineage>
</organism>
<keyword evidence="9" id="KW-1185">Reference proteome</keyword>
<dbReference type="GeneID" id="37131365"/>
<accession>A0A318YRC2</accession>
<keyword evidence="5" id="KW-0804">Transcription</keyword>
<dbReference type="GO" id="GO:0003677">
    <property type="term" value="F:DNA binding"/>
    <property type="evidence" value="ECO:0007669"/>
    <property type="project" value="UniProtKB-KW"/>
</dbReference>
<evidence type="ECO:0000256" key="2">
    <source>
        <dbReference type="ARBA" id="ARBA00022833"/>
    </source>
</evidence>
<dbReference type="InterPro" id="IPR051615">
    <property type="entry name" value="Transcr_Regulatory_Elem"/>
</dbReference>
<dbReference type="OrthoDB" id="10249920at2759"/>
<reference evidence="8" key="1">
    <citation type="submission" date="2016-12" db="EMBL/GenBank/DDBJ databases">
        <title>The genomes of Aspergillus section Nigri reveals drivers in fungal speciation.</title>
        <authorList>
            <consortium name="DOE Joint Genome Institute"/>
            <person name="Vesth T.C."/>
            <person name="Nybo J."/>
            <person name="Theobald S."/>
            <person name="Brandl J."/>
            <person name="Frisvad J.C."/>
            <person name="Nielsen K.F."/>
            <person name="Lyhne E.K."/>
            <person name="Kogle M.E."/>
            <person name="Kuo A."/>
            <person name="Riley R."/>
            <person name="Clum A."/>
            <person name="Nolan M."/>
            <person name="Lipzen A."/>
            <person name="Salamov A."/>
            <person name="Henrissat B."/>
            <person name="Wiebenga A."/>
            <person name="De Vries R.P."/>
            <person name="Grigoriev I.V."/>
            <person name="Mortensen U.H."/>
            <person name="Andersen M.R."/>
            <person name="Baker S.E."/>
        </authorList>
    </citation>
    <scope>NUCLEOTIDE SEQUENCE [LARGE SCALE GENOMIC DNA]</scope>
    <source>
        <strain evidence="8">CBS 115656</strain>
    </source>
</reference>
<proteinExistence type="predicted"/>
<dbReference type="PANTHER" id="PTHR31313">
    <property type="entry name" value="TY1 ENHANCER ACTIVATOR"/>
    <property type="match status" value="1"/>
</dbReference>
<dbReference type="GO" id="GO:0006351">
    <property type="term" value="P:DNA-templated transcription"/>
    <property type="evidence" value="ECO:0007669"/>
    <property type="project" value="InterPro"/>
</dbReference>
<dbReference type="InterPro" id="IPR007219">
    <property type="entry name" value="XnlR_reg_dom"/>
</dbReference>
<dbReference type="SUPFAM" id="SSF48452">
    <property type="entry name" value="TPR-like"/>
    <property type="match status" value="1"/>
</dbReference>
<dbReference type="EMBL" id="KZ821459">
    <property type="protein sequence ID" value="PYH34610.1"/>
    <property type="molecule type" value="Genomic_DNA"/>
</dbReference>
<dbReference type="CDD" id="cd12148">
    <property type="entry name" value="fungal_TF_MHR"/>
    <property type="match status" value="1"/>
</dbReference>
<evidence type="ECO:0000313" key="8">
    <source>
        <dbReference type="EMBL" id="PYH34610.1"/>
    </source>
</evidence>
<keyword evidence="3" id="KW-0805">Transcription regulation</keyword>
<keyword evidence="4" id="KW-0238">DNA-binding</keyword>
<evidence type="ECO:0000256" key="5">
    <source>
        <dbReference type="ARBA" id="ARBA00023163"/>
    </source>
</evidence>
<evidence type="ECO:0000256" key="3">
    <source>
        <dbReference type="ARBA" id="ARBA00023015"/>
    </source>
</evidence>
<evidence type="ECO:0000256" key="6">
    <source>
        <dbReference type="ARBA" id="ARBA00023242"/>
    </source>
</evidence>